<feature type="compositionally biased region" description="Polar residues" evidence="2">
    <location>
        <begin position="84"/>
        <end position="99"/>
    </location>
</feature>
<feature type="region of interest" description="Disordered" evidence="2">
    <location>
        <begin position="217"/>
        <end position="245"/>
    </location>
</feature>
<proteinExistence type="predicted"/>
<feature type="coiled-coil region" evidence="1">
    <location>
        <begin position="248"/>
        <end position="275"/>
    </location>
</feature>
<sequence length="524" mass="57374">MRSLGSMLSETYASWLLSVSACCGRDEKPRQGEFGRPMPPSVILTLLVAHKPITVLRDQPAYVPPPSAEPLWSNESAYEKPLGRSTSGARPSSSWSRGTVGTPWFSRSSSSRRRPKISGPSNFRHLHSESFQFPEPQPVQKRFSFRPLELGFEAEDKSLSPLLPYFGEGEVDRESQVTPPPRAHTAASSKWDGSSATLGHDRSYSAMSFHIPRRAVGEGSISSENPITPPRIPVKSRARAHTSPTGNVDQIVERIASALIEKEKLQAEIESIIERQSIYISSRPSTAYGIPELEPMPSIPALPDAGPSFAERSSSDGRPHTAPSQGVNSTANAPDMPSRDLATAAFSSHPPFSRAQQDSSSPITRNFRYDDRYLERPLAPPLPLVLRPPLRKKKSFSRVSNWLFPAGGDDGDIPHRRDMSVNSITNAPRPIRGGEGFYQSVAPPRRSVDSDSSSLRTWETTTSEEEEERQTVPTTTVSSPIVQSTPKHTPVIERTAKFTWGRASSGLGVTPVQGPRPQSVGVAF</sequence>
<feature type="region of interest" description="Disordered" evidence="2">
    <location>
        <begin position="291"/>
        <end position="364"/>
    </location>
</feature>
<organism evidence="3 4">
    <name type="scientific">Podospora aff. communis PSN243</name>
    <dbReference type="NCBI Taxonomy" id="3040156"/>
    <lineage>
        <taxon>Eukaryota</taxon>
        <taxon>Fungi</taxon>
        <taxon>Dikarya</taxon>
        <taxon>Ascomycota</taxon>
        <taxon>Pezizomycotina</taxon>
        <taxon>Sordariomycetes</taxon>
        <taxon>Sordariomycetidae</taxon>
        <taxon>Sordariales</taxon>
        <taxon>Podosporaceae</taxon>
        <taxon>Podospora</taxon>
    </lineage>
</organism>
<feature type="compositionally biased region" description="Low complexity" evidence="2">
    <location>
        <begin position="450"/>
        <end position="461"/>
    </location>
</feature>
<dbReference type="EMBL" id="MU865935">
    <property type="protein sequence ID" value="KAK4449925.1"/>
    <property type="molecule type" value="Genomic_DNA"/>
</dbReference>
<accession>A0AAV9GPR1</accession>
<keyword evidence="4" id="KW-1185">Reference proteome</keyword>
<gene>
    <name evidence="3" type="ORF">QBC34DRAFT_85456</name>
</gene>
<reference evidence="3" key="2">
    <citation type="submission" date="2023-05" db="EMBL/GenBank/DDBJ databases">
        <authorList>
            <consortium name="Lawrence Berkeley National Laboratory"/>
            <person name="Steindorff A."/>
            <person name="Hensen N."/>
            <person name="Bonometti L."/>
            <person name="Westerberg I."/>
            <person name="Brannstrom I.O."/>
            <person name="Guillou S."/>
            <person name="Cros-Aarteil S."/>
            <person name="Calhoun S."/>
            <person name="Haridas S."/>
            <person name="Kuo A."/>
            <person name="Mondo S."/>
            <person name="Pangilinan J."/>
            <person name="Riley R."/>
            <person name="Labutti K."/>
            <person name="Andreopoulos B."/>
            <person name="Lipzen A."/>
            <person name="Chen C."/>
            <person name="Yanf M."/>
            <person name="Daum C."/>
            <person name="Ng V."/>
            <person name="Clum A."/>
            <person name="Ohm R."/>
            <person name="Martin F."/>
            <person name="Silar P."/>
            <person name="Natvig D."/>
            <person name="Lalanne C."/>
            <person name="Gautier V."/>
            <person name="Ament-Velasquez S.L."/>
            <person name="Kruys A."/>
            <person name="Hutchinson M.I."/>
            <person name="Powell A.J."/>
            <person name="Barry K."/>
            <person name="Miller A.N."/>
            <person name="Grigoriev I.V."/>
            <person name="Debuchy R."/>
            <person name="Gladieux P."/>
            <person name="Thoren M.H."/>
            <person name="Johannesson H."/>
        </authorList>
    </citation>
    <scope>NUCLEOTIDE SEQUENCE</scope>
    <source>
        <strain evidence="3">PSN243</strain>
    </source>
</reference>
<evidence type="ECO:0000256" key="2">
    <source>
        <dbReference type="SAM" id="MobiDB-lite"/>
    </source>
</evidence>
<evidence type="ECO:0000313" key="3">
    <source>
        <dbReference type="EMBL" id="KAK4449925.1"/>
    </source>
</evidence>
<feature type="compositionally biased region" description="Low complexity" evidence="2">
    <location>
        <begin position="471"/>
        <end position="486"/>
    </location>
</feature>
<feature type="region of interest" description="Disordered" evidence="2">
    <location>
        <begin position="170"/>
        <end position="196"/>
    </location>
</feature>
<dbReference type="Proteomes" id="UP001321760">
    <property type="component" value="Unassembled WGS sequence"/>
</dbReference>
<feature type="region of interest" description="Disordered" evidence="2">
    <location>
        <begin position="504"/>
        <end position="524"/>
    </location>
</feature>
<protein>
    <submittedName>
        <fullName evidence="3">Uncharacterized protein</fullName>
    </submittedName>
</protein>
<dbReference type="AlphaFoldDB" id="A0AAV9GPR1"/>
<dbReference type="PROSITE" id="PS51257">
    <property type="entry name" value="PROKAR_LIPOPROTEIN"/>
    <property type="match status" value="1"/>
</dbReference>
<name>A0AAV9GPR1_9PEZI</name>
<feature type="compositionally biased region" description="Polar residues" evidence="2">
    <location>
        <begin position="322"/>
        <end position="332"/>
    </location>
</feature>
<reference evidence="3" key="1">
    <citation type="journal article" date="2023" name="Mol. Phylogenet. Evol.">
        <title>Genome-scale phylogeny and comparative genomics of the fungal order Sordariales.</title>
        <authorList>
            <person name="Hensen N."/>
            <person name="Bonometti L."/>
            <person name="Westerberg I."/>
            <person name="Brannstrom I.O."/>
            <person name="Guillou S."/>
            <person name="Cros-Aarteil S."/>
            <person name="Calhoun S."/>
            <person name="Haridas S."/>
            <person name="Kuo A."/>
            <person name="Mondo S."/>
            <person name="Pangilinan J."/>
            <person name="Riley R."/>
            <person name="LaButti K."/>
            <person name="Andreopoulos B."/>
            <person name="Lipzen A."/>
            <person name="Chen C."/>
            <person name="Yan M."/>
            <person name="Daum C."/>
            <person name="Ng V."/>
            <person name="Clum A."/>
            <person name="Steindorff A."/>
            <person name="Ohm R.A."/>
            <person name="Martin F."/>
            <person name="Silar P."/>
            <person name="Natvig D.O."/>
            <person name="Lalanne C."/>
            <person name="Gautier V."/>
            <person name="Ament-Velasquez S.L."/>
            <person name="Kruys A."/>
            <person name="Hutchinson M.I."/>
            <person name="Powell A.J."/>
            <person name="Barry K."/>
            <person name="Miller A.N."/>
            <person name="Grigoriev I.V."/>
            <person name="Debuchy R."/>
            <person name="Gladieux P."/>
            <person name="Hiltunen Thoren M."/>
            <person name="Johannesson H."/>
        </authorList>
    </citation>
    <scope>NUCLEOTIDE SEQUENCE</scope>
    <source>
        <strain evidence="3">PSN243</strain>
    </source>
</reference>
<feature type="region of interest" description="Disordered" evidence="2">
    <location>
        <begin position="423"/>
        <end position="488"/>
    </location>
</feature>
<comment type="caution">
    <text evidence="3">The sequence shown here is derived from an EMBL/GenBank/DDBJ whole genome shotgun (WGS) entry which is preliminary data.</text>
</comment>
<feature type="compositionally biased region" description="Polar residues" evidence="2">
    <location>
        <begin position="186"/>
        <end position="196"/>
    </location>
</feature>
<feature type="compositionally biased region" description="Polar residues" evidence="2">
    <location>
        <begin position="354"/>
        <end position="364"/>
    </location>
</feature>
<evidence type="ECO:0000313" key="4">
    <source>
        <dbReference type="Proteomes" id="UP001321760"/>
    </source>
</evidence>
<evidence type="ECO:0000256" key="1">
    <source>
        <dbReference type="SAM" id="Coils"/>
    </source>
</evidence>
<keyword evidence="1" id="KW-0175">Coiled coil</keyword>
<feature type="region of interest" description="Disordered" evidence="2">
    <location>
        <begin position="79"/>
        <end position="126"/>
    </location>
</feature>